<dbReference type="Pfam" id="PF14234">
    <property type="entry name" value="DUF4336"/>
    <property type="match status" value="1"/>
</dbReference>
<dbReference type="RefSeq" id="WP_016875641.1">
    <property type="nucleotide sequence ID" value="NZ_AJLN01000100.1"/>
</dbReference>
<accession>A0A3S1A0U9</accession>
<dbReference type="Proteomes" id="UP000268857">
    <property type="component" value="Unassembled WGS sequence"/>
</dbReference>
<protein>
    <recommendedName>
        <fullName evidence="3">DUF4336 domain-containing protein</fullName>
    </recommendedName>
</protein>
<gene>
    <name evidence="1" type="ORF">PCC6912_16010</name>
</gene>
<dbReference type="STRING" id="211165.GCA_000317285_03803"/>
<dbReference type="PANTHER" id="PTHR33835">
    <property type="entry name" value="YALI0C07656P"/>
    <property type="match status" value="1"/>
</dbReference>
<comment type="caution">
    <text evidence="1">The sequence shown here is derived from an EMBL/GenBank/DDBJ whole genome shotgun (WGS) entry which is preliminary data.</text>
</comment>
<sequence>MKDAKLYEPINTLKYVDENIWIVDGPIIQMQAYGTNIPFPTRMTVIRLTNGDLFIHSPTHLTNELKAEIDALGRVWHLVSPNKIHYAYIGQWGEVYPDAIKWASPRVRERAKNIVFDRDLSEEPDSAWAEEIDQVIVHGSRFMDEVVFLHKPSHTLILADLIENFEADKIGKKYELLARLGGCLDPDGKTPFDLRLTFWGRKAQTREAIRQIITWEPNRVILAHGRWYPENGTEELKRAFRWLGKF</sequence>
<name>A0A3S1A0U9_CHLFR</name>
<dbReference type="InterPro" id="IPR025638">
    <property type="entry name" value="DUF4336"/>
</dbReference>
<dbReference type="EMBL" id="RSCJ01000004">
    <property type="protein sequence ID" value="RUR84706.1"/>
    <property type="molecule type" value="Genomic_DNA"/>
</dbReference>
<evidence type="ECO:0000313" key="1">
    <source>
        <dbReference type="EMBL" id="RUR84706.1"/>
    </source>
</evidence>
<dbReference type="InterPro" id="IPR036866">
    <property type="entry name" value="RibonucZ/Hydroxyglut_hydro"/>
</dbReference>
<dbReference type="OrthoDB" id="450111at2"/>
<organism evidence="1 2">
    <name type="scientific">Chlorogloeopsis fritschii PCC 6912</name>
    <dbReference type="NCBI Taxonomy" id="211165"/>
    <lineage>
        <taxon>Bacteria</taxon>
        <taxon>Bacillati</taxon>
        <taxon>Cyanobacteriota</taxon>
        <taxon>Cyanophyceae</taxon>
        <taxon>Nostocales</taxon>
        <taxon>Chlorogloeopsidaceae</taxon>
        <taxon>Chlorogloeopsis</taxon>
    </lineage>
</organism>
<keyword evidence="2" id="KW-1185">Reference proteome</keyword>
<evidence type="ECO:0008006" key="3">
    <source>
        <dbReference type="Google" id="ProtNLM"/>
    </source>
</evidence>
<proteinExistence type="predicted"/>
<reference evidence="1 2" key="1">
    <citation type="journal article" date="2019" name="Genome Biol. Evol.">
        <title>Day and night: Metabolic profiles and evolutionary relationships of six axenic non-marine cyanobacteria.</title>
        <authorList>
            <person name="Will S.E."/>
            <person name="Henke P."/>
            <person name="Boedeker C."/>
            <person name="Huang S."/>
            <person name="Brinkmann H."/>
            <person name="Rohde M."/>
            <person name="Jarek M."/>
            <person name="Friedl T."/>
            <person name="Seufert S."/>
            <person name="Schumacher M."/>
            <person name="Overmann J."/>
            <person name="Neumann-Schaal M."/>
            <person name="Petersen J."/>
        </authorList>
    </citation>
    <scope>NUCLEOTIDE SEQUENCE [LARGE SCALE GENOMIC DNA]</scope>
    <source>
        <strain evidence="1 2">PCC 6912</strain>
    </source>
</reference>
<dbReference type="AlphaFoldDB" id="A0A3S1A0U9"/>
<evidence type="ECO:0000313" key="2">
    <source>
        <dbReference type="Proteomes" id="UP000268857"/>
    </source>
</evidence>
<dbReference type="SUPFAM" id="SSF56281">
    <property type="entry name" value="Metallo-hydrolase/oxidoreductase"/>
    <property type="match status" value="1"/>
</dbReference>
<dbReference type="PANTHER" id="PTHR33835:SF1">
    <property type="entry name" value="METALLO-BETA-LACTAMASE DOMAIN-CONTAINING PROTEIN"/>
    <property type="match status" value="1"/>
</dbReference>